<feature type="transmembrane region" description="Helical" evidence="10">
    <location>
        <begin position="184"/>
        <end position="205"/>
    </location>
</feature>
<dbReference type="GO" id="GO:0003954">
    <property type="term" value="F:NADH dehydrogenase activity"/>
    <property type="evidence" value="ECO:0007669"/>
    <property type="project" value="TreeGrafter"/>
</dbReference>
<accession>A0A2P6ATD9</accession>
<dbReference type="PANTHER" id="PTHR43507">
    <property type="entry name" value="NADH-UBIQUINONE OXIDOREDUCTASE CHAIN 4"/>
    <property type="match status" value="1"/>
</dbReference>
<evidence type="ECO:0000256" key="8">
    <source>
        <dbReference type="ARBA" id="ARBA00032798"/>
    </source>
</evidence>
<feature type="transmembrane region" description="Helical" evidence="10">
    <location>
        <begin position="418"/>
        <end position="448"/>
    </location>
</feature>
<feature type="transmembrane region" description="Helical" evidence="10">
    <location>
        <begin position="36"/>
        <end position="54"/>
    </location>
</feature>
<feature type="transmembrane region" description="Helical" evidence="10">
    <location>
        <begin position="393"/>
        <end position="412"/>
    </location>
</feature>
<evidence type="ECO:0000256" key="6">
    <source>
        <dbReference type="ARBA" id="ARBA00023136"/>
    </source>
</evidence>
<sequence>MIEFDSTILPWLLLLPFIGGLLAWQTERVSQVLPRWIALFTMLAFLVITCLIWIQGGYGVGQIVDAVGGKPVWQLDFQRDWIPRFGISFHLALDGLSLIMLLLTGFLGLLAVACSWKEIDRHVGFFHLNLLWNLGGVAGVFLAVDLFLFFFFWEMMLVPMYFLIALWGHRGANGRSRISAATKFFIYTQASGLLLLLAIIGLVLVHAQTTGVLTFDYDDLLGTSMAPLVEMVLMLGFFIAFAVKLPVVPFHSWLPDAHAQAPTAGSVDLAGVLLKTAGYGLLRFGVPLFPNASLEFAPIAMWLGVFGIFYGAVLACAQTDIKRLIAYTSVSHMGFILIGIYAGNMVALQGVVVQMLAHGLSAGALFILCGELYERLHTRDLREMGGLWTRLRYLPPITLFFTAASLGLPGLGNFVGEIMILLGGFQANAAATIVASGGLILAAIYGLLMMQKAFYGPARSDVRLPDLNGREITTMLVLMVSLLWLGLYPQPVFDTSHASMQFLHNVYTQSLPAVPNAGF</sequence>
<feature type="domain" description="NADH:quinone oxidoreductase/Mrp antiporter transmembrane" evidence="11">
    <location>
        <begin position="143"/>
        <end position="436"/>
    </location>
</feature>
<feature type="transmembrane region" description="Helical" evidence="10">
    <location>
        <begin position="150"/>
        <end position="172"/>
    </location>
</feature>
<evidence type="ECO:0000256" key="3">
    <source>
        <dbReference type="ARBA" id="ARBA00019906"/>
    </source>
</evidence>
<evidence type="ECO:0000313" key="13">
    <source>
        <dbReference type="Proteomes" id="UP000243900"/>
    </source>
</evidence>
<dbReference type="Pfam" id="PF00361">
    <property type="entry name" value="Proton_antipo_M"/>
    <property type="match status" value="1"/>
</dbReference>
<feature type="transmembrane region" description="Helical" evidence="10">
    <location>
        <begin position="296"/>
        <end position="317"/>
    </location>
</feature>
<protein>
    <recommendedName>
        <fullName evidence="3">NADH-quinone oxidoreductase subunit M</fullName>
    </recommendedName>
    <alternativeName>
        <fullName evidence="7">NADH dehydrogenase I subunit M</fullName>
    </alternativeName>
    <alternativeName>
        <fullName evidence="8">NDH-1 subunit M</fullName>
    </alternativeName>
</protein>
<proteinExistence type="inferred from homology"/>
<evidence type="ECO:0000259" key="11">
    <source>
        <dbReference type="Pfam" id="PF00361"/>
    </source>
</evidence>
<dbReference type="PRINTS" id="PR01437">
    <property type="entry name" value="NUOXDRDTASE4"/>
</dbReference>
<feature type="transmembrane region" description="Helical" evidence="10">
    <location>
        <begin position="264"/>
        <end position="284"/>
    </location>
</feature>
<dbReference type="GO" id="GO:0048039">
    <property type="term" value="F:ubiquinone binding"/>
    <property type="evidence" value="ECO:0007669"/>
    <property type="project" value="TreeGrafter"/>
</dbReference>
<keyword evidence="5 10" id="KW-1133">Transmembrane helix</keyword>
<comment type="subcellular location">
    <subcellularLocation>
        <location evidence="1">Endomembrane system</location>
        <topology evidence="1">Multi-pass membrane protein</topology>
    </subcellularLocation>
    <subcellularLocation>
        <location evidence="9">Membrane</location>
        <topology evidence="9">Multi-pass membrane protein</topology>
    </subcellularLocation>
</comment>
<comment type="similarity">
    <text evidence="2">Belongs to the complex I subunit 4 family.</text>
</comment>
<keyword evidence="6 10" id="KW-0472">Membrane</keyword>
<keyword evidence="4 9" id="KW-0812">Transmembrane</keyword>
<dbReference type="OrthoDB" id="9768329at2"/>
<feature type="transmembrane region" description="Helical" evidence="10">
    <location>
        <begin position="324"/>
        <end position="343"/>
    </location>
</feature>
<evidence type="ECO:0000256" key="4">
    <source>
        <dbReference type="ARBA" id="ARBA00022692"/>
    </source>
</evidence>
<dbReference type="NCBIfam" id="NF004498">
    <property type="entry name" value="PRK05846.1-1"/>
    <property type="match status" value="1"/>
</dbReference>
<evidence type="ECO:0000256" key="5">
    <source>
        <dbReference type="ARBA" id="ARBA00022989"/>
    </source>
</evidence>
<evidence type="ECO:0000256" key="10">
    <source>
        <dbReference type="SAM" id="Phobius"/>
    </source>
</evidence>
<feature type="transmembrane region" description="Helical" evidence="10">
    <location>
        <begin position="6"/>
        <end position="24"/>
    </location>
</feature>
<keyword evidence="13" id="KW-1185">Reference proteome</keyword>
<dbReference type="GO" id="GO:0015990">
    <property type="term" value="P:electron transport coupled proton transport"/>
    <property type="evidence" value="ECO:0007669"/>
    <property type="project" value="TreeGrafter"/>
</dbReference>
<evidence type="ECO:0000313" key="12">
    <source>
        <dbReference type="EMBL" id="PQA47684.1"/>
    </source>
</evidence>
<dbReference type="AlphaFoldDB" id="A0A2P6ATD9"/>
<evidence type="ECO:0000256" key="1">
    <source>
        <dbReference type="ARBA" id="ARBA00004127"/>
    </source>
</evidence>
<feature type="transmembrane region" description="Helical" evidence="10">
    <location>
        <begin position="225"/>
        <end position="243"/>
    </location>
</feature>
<dbReference type="InterPro" id="IPR001750">
    <property type="entry name" value="ND/Mrp_TM"/>
</dbReference>
<reference evidence="13" key="1">
    <citation type="submission" date="2018-02" db="EMBL/GenBank/DDBJ databases">
        <title>Genome sequencing of Solimonas sp. HR-BB.</title>
        <authorList>
            <person name="Lee Y."/>
            <person name="Jeon C.O."/>
        </authorList>
    </citation>
    <scope>NUCLEOTIDE SEQUENCE [LARGE SCALE GENOMIC DNA]</scope>
    <source>
        <strain evidence="13">HR-E</strain>
    </source>
</reference>
<dbReference type="RefSeq" id="WP_105191619.1">
    <property type="nucleotide sequence ID" value="NZ_PTQZ01000058.1"/>
</dbReference>
<evidence type="ECO:0000256" key="9">
    <source>
        <dbReference type="RuleBase" id="RU000320"/>
    </source>
</evidence>
<feature type="transmembrane region" description="Helical" evidence="10">
    <location>
        <begin position="87"/>
        <end position="113"/>
    </location>
</feature>
<feature type="transmembrane region" description="Helical" evidence="10">
    <location>
        <begin position="125"/>
        <end position="144"/>
    </location>
</feature>
<dbReference type="NCBIfam" id="TIGR01972">
    <property type="entry name" value="NDH_I_M"/>
    <property type="match status" value="1"/>
</dbReference>
<dbReference type="Proteomes" id="UP000243900">
    <property type="component" value="Unassembled WGS sequence"/>
</dbReference>
<feature type="transmembrane region" description="Helical" evidence="10">
    <location>
        <begin position="469"/>
        <end position="487"/>
    </location>
</feature>
<feature type="transmembrane region" description="Helical" evidence="10">
    <location>
        <begin position="355"/>
        <end position="373"/>
    </location>
</feature>
<dbReference type="GO" id="GO:0042773">
    <property type="term" value="P:ATP synthesis coupled electron transport"/>
    <property type="evidence" value="ECO:0007669"/>
    <property type="project" value="InterPro"/>
</dbReference>
<dbReference type="GO" id="GO:0012505">
    <property type="term" value="C:endomembrane system"/>
    <property type="evidence" value="ECO:0007669"/>
    <property type="project" value="UniProtKB-SubCell"/>
</dbReference>
<organism evidence="12 13">
    <name type="scientific">Amnimonas aquatica</name>
    <dbReference type="NCBI Taxonomy" id="2094561"/>
    <lineage>
        <taxon>Bacteria</taxon>
        <taxon>Pseudomonadati</taxon>
        <taxon>Pseudomonadota</taxon>
        <taxon>Gammaproteobacteria</taxon>
        <taxon>Moraxellales</taxon>
        <taxon>Moraxellaceae</taxon>
        <taxon>Amnimonas</taxon>
    </lineage>
</organism>
<dbReference type="GO" id="GO:0016020">
    <property type="term" value="C:membrane"/>
    <property type="evidence" value="ECO:0007669"/>
    <property type="project" value="UniProtKB-SubCell"/>
</dbReference>
<dbReference type="EMBL" id="PTQZ01000058">
    <property type="protein sequence ID" value="PQA47684.1"/>
    <property type="molecule type" value="Genomic_DNA"/>
</dbReference>
<dbReference type="InterPro" id="IPR010227">
    <property type="entry name" value="NADH_Q_OxRdtase_chainM/4"/>
</dbReference>
<gene>
    <name evidence="12" type="ORF">C5O18_03840</name>
</gene>
<dbReference type="PANTHER" id="PTHR43507:SF1">
    <property type="entry name" value="NADH-UBIQUINONE OXIDOREDUCTASE CHAIN 4"/>
    <property type="match status" value="1"/>
</dbReference>
<dbReference type="InterPro" id="IPR003918">
    <property type="entry name" value="NADH_UbQ_OxRdtase"/>
</dbReference>
<evidence type="ECO:0000256" key="2">
    <source>
        <dbReference type="ARBA" id="ARBA00009025"/>
    </source>
</evidence>
<evidence type="ECO:0000256" key="7">
    <source>
        <dbReference type="ARBA" id="ARBA00031584"/>
    </source>
</evidence>
<dbReference type="GO" id="GO:0008137">
    <property type="term" value="F:NADH dehydrogenase (ubiquinone) activity"/>
    <property type="evidence" value="ECO:0007669"/>
    <property type="project" value="InterPro"/>
</dbReference>
<comment type="caution">
    <text evidence="12">The sequence shown here is derived from an EMBL/GenBank/DDBJ whole genome shotgun (WGS) entry which is preliminary data.</text>
</comment>
<name>A0A2P6ATD9_9GAMM</name>